<dbReference type="InterPro" id="IPR001920">
    <property type="entry name" value="Asp/Glu_race"/>
</dbReference>
<evidence type="ECO:0000313" key="4">
    <source>
        <dbReference type="Proteomes" id="UP000245212"/>
    </source>
</evidence>
<gene>
    <name evidence="3" type="ORF">DD235_11405</name>
</gene>
<dbReference type="NCBIfam" id="TIGR00035">
    <property type="entry name" value="asp_race"/>
    <property type="match status" value="1"/>
</dbReference>
<accession>A0A2V1K0Y3</accession>
<dbReference type="InterPro" id="IPR015942">
    <property type="entry name" value="Asp/Glu/hydantoin_racemase"/>
</dbReference>
<comment type="caution">
    <text evidence="3">The sequence shown here is derived from an EMBL/GenBank/DDBJ whole genome shotgun (WGS) entry which is preliminary data.</text>
</comment>
<dbReference type="Gene3D" id="3.40.50.1860">
    <property type="match status" value="2"/>
</dbReference>
<dbReference type="InterPro" id="IPR004380">
    <property type="entry name" value="Asp_race"/>
</dbReference>
<evidence type="ECO:0000313" key="3">
    <source>
        <dbReference type="EMBL" id="PWF22770.1"/>
    </source>
</evidence>
<dbReference type="SUPFAM" id="SSF53681">
    <property type="entry name" value="Aspartate/glutamate racemase"/>
    <property type="match status" value="2"/>
</dbReference>
<dbReference type="PROSITE" id="PS00923">
    <property type="entry name" value="ASP_GLU_RACEMASE_1"/>
    <property type="match status" value="1"/>
</dbReference>
<organism evidence="3 4">
    <name type="scientific">Corticimicrobacter populi</name>
    <dbReference type="NCBI Taxonomy" id="2175229"/>
    <lineage>
        <taxon>Bacteria</taxon>
        <taxon>Pseudomonadati</taxon>
        <taxon>Pseudomonadota</taxon>
        <taxon>Betaproteobacteria</taxon>
        <taxon>Burkholderiales</taxon>
        <taxon>Alcaligenaceae</taxon>
        <taxon>Corticimicrobacter</taxon>
    </lineage>
</organism>
<comment type="similarity">
    <text evidence="1">Belongs to the aspartate/glutamate racemases family.</text>
</comment>
<dbReference type="EMBL" id="QETA01000004">
    <property type="protein sequence ID" value="PWF22770.1"/>
    <property type="molecule type" value="Genomic_DNA"/>
</dbReference>
<dbReference type="InterPro" id="IPR018187">
    <property type="entry name" value="Asp/Glu_racemase_AS_1"/>
</dbReference>
<dbReference type="GO" id="GO:0047661">
    <property type="term" value="F:amino-acid racemase activity"/>
    <property type="evidence" value="ECO:0007669"/>
    <property type="project" value="InterPro"/>
</dbReference>
<dbReference type="PANTHER" id="PTHR21198:SF7">
    <property type="entry name" value="ASPARTATE-GLUTAMATE RACEMASE FAMILY"/>
    <property type="match status" value="1"/>
</dbReference>
<name>A0A2V1K0Y3_9BURK</name>
<proteinExistence type="inferred from homology"/>
<dbReference type="Proteomes" id="UP000245212">
    <property type="component" value="Unassembled WGS sequence"/>
</dbReference>
<evidence type="ECO:0000256" key="2">
    <source>
        <dbReference type="ARBA" id="ARBA00023235"/>
    </source>
</evidence>
<protein>
    <submittedName>
        <fullName evidence="3">Aspartate/glutamate racemase family protein</fullName>
    </submittedName>
</protein>
<dbReference type="Pfam" id="PF01177">
    <property type="entry name" value="Asp_Glu_race"/>
    <property type="match status" value="1"/>
</dbReference>
<sequence length="249" mass="26819">MATSSYLRSIGVLGGMGPLATLDFMHKVLDATPAATDQQHVPLIVHSVPQIPDRSTAIQQQTDTPFLPMLAGIRQLERCGVDAIVIPCNTAHFWYDRLARSTQTPILHIVDAVADELARQGNTGGRYALMATRGTLATGVYDRMPTGFAGSFEVPDESVQPLVDDTIRLVKAGQEAEARKIGSQALRYLIDEQGYDGVVLACTELPVALRQTAHDAYCLDATLALARQAVRFSLHGGAQPQPNIICQAA</sequence>
<keyword evidence="4" id="KW-1185">Reference proteome</keyword>
<dbReference type="PANTHER" id="PTHR21198">
    <property type="entry name" value="GLUTAMATE RACEMASE"/>
    <property type="match status" value="1"/>
</dbReference>
<dbReference type="RefSeq" id="WP_109062295.1">
    <property type="nucleotide sequence ID" value="NZ_QETA01000004.1"/>
</dbReference>
<evidence type="ECO:0000256" key="1">
    <source>
        <dbReference type="ARBA" id="ARBA00007847"/>
    </source>
</evidence>
<dbReference type="AlphaFoldDB" id="A0A2V1K0Y3"/>
<reference evidence="4" key="1">
    <citation type="submission" date="2018-05" db="EMBL/GenBank/DDBJ databases">
        <authorList>
            <person name="Li Y."/>
        </authorList>
    </citation>
    <scope>NUCLEOTIDE SEQUENCE [LARGE SCALE GENOMIC DNA]</scope>
    <source>
        <strain evidence="4">3d-2-2</strain>
    </source>
</reference>
<keyword evidence="2" id="KW-0413">Isomerase</keyword>